<dbReference type="AlphaFoldDB" id="A0A402AZA2"/>
<accession>A0A402AZA2</accession>
<evidence type="ECO:0000256" key="1">
    <source>
        <dbReference type="SAM" id="MobiDB-lite"/>
    </source>
</evidence>
<sequence>MENQSTNVTLPTNWDLASVAISTFLKIVDASESAKDSISSSTLALKADADKGTKEPSWWF</sequence>
<protein>
    <submittedName>
        <fullName evidence="2">Uncharacterized protein</fullName>
    </submittedName>
</protein>
<comment type="caution">
    <text evidence="2">The sequence shown here is derived from an EMBL/GenBank/DDBJ whole genome shotgun (WGS) entry which is preliminary data.</text>
</comment>
<evidence type="ECO:0000313" key="3">
    <source>
        <dbReference type="Proteomes" id="UP000287188"/>
    </source>
</evidence>
<proteinExistence type="predicted"/>
<organism evidence="2 3">
    <name type="scientific">Dictyobacter kobayashii</name>
    <dbReference type="NCBI Taxonomy" id="2014872"/>
    <lineage>
        <taxon>Bacteria</taxon>
        <taxon>Bacillati</taxon>
        <taxon>Chloroflexota</taxon>
        <taxon>Ktedonobacteria</taxon>
        <taxon>Ktedonobacterales</taxon>
        <taxon>Dictyobacteraceae</taxon>
        <taxon>Dictyobacter</taxon>
    </lineage>
</organism>
<dbReference type="RefSeq" id="WP_126557647.1">
    <property type="nucleotide sequence ID" value="NZ_BIFS01000002.1"/>
</dbReference>
<gene>
    <name evidence="2" type="ORF">KDK_82460</name>
</gene>
<name>A0A402AZA2_9CHLR</name>
<dbReference type="Proteomes" id="UP000287188">
    <property type="component" value="Unassembled WGS sequence"/>
</dbReference>
<evidence type="ECO:0000313" key="2">
    <source>
        <dbReference type="EMBL" id="GCE24446.1"/>
    </source>
</evidence>
<keyword evidence="3" id="KW-1185">Reference proteome</keyword>
<feature type="region of interest" description="Disordered" evidence="1">
    <location>
        <begin position="34"/>
        <end position="60"/>
    </location>
</feature>
<reference evidence="3" key="1">
    <citation type="submission" date="2018-12" db="EMBL/GenBank/DDBJ databases">
        <title>Tengunoibacter tsumagoiensis gen. nov., sp. nov., Dictyobacter kobayashii sp. nov., D. alpinus sp. nov., and D. joshuensis sp. nov. and description of Dictyobacteraceae fam. nov. within the order Ktedonobacterales isolated from Tengu-no-mugimeshi.</title>
        <authorList>
            <person name="Wang C.M."/>
            <person name="Zheng Y."/>
            <person name="Sakai Y."/>
            <person name="Toyoda A."/>
            <person name="Minakuchi Y."/>
            <person name="Abe K."/>
            <person name="Yokota A."/>
            <person name="Yabe S."/>
        </authorList>
    </citation>
    <scope>NUCLEOTIDE SEQUENCE [LARGE SCALE GENOMIC DNA]</scope>
    <source>
        <strain evidence="3">Uno11</strain>
    </source>
</reference>
<dbReference type="EMBL" id="BIFS01000002">
    <property type="protein sequence ID" value="GCE24446.1"/>
    <property type="molecule type" value="Genomic_DNA"/>
</dbReference>